<proteinExistence type="predicted"/>
<evidence type="ECO:0000256" key="1">
    <source>
        <dbReference type="SAM" id="MobiDB-lite"/>
    </source>
</evidence>
<comment type="caution">
    <text evidence="2">The sequence shown here is derived from an EMBL/GenBank/DDBJ whole genome shotgun (WGS) entry which is preliminary data.</text>
</comment>
<dbReference type="AlphaFoldDB" id="A0AAD7B930"/>
<dbReference type="Proteomes" id="UP001221142">
    <property type="component" value="Unassembled WGS sequence"/>
</dbReference>
<feature type="compositionally biased region" description="Polar residues" evidence="1">
    <location>
        <begin position="410"/>
        <end position="420"/>
    </location>
</feature>
<dbReference type="EMBL" id="JARKIF010000027">
    <property type="protein sequence ID" value="KAJ7613955.1"/>
    <property type="molecule type" value="Genomic_DNA"/>
</dbReference>
<sequence length="850" mass="95958">MSPHIPNYRLHTKVTSNDRRLLTGEGGVVYSGCISSGLEADGGEWVQKFEIHIWREEKALRTRAGGARCKKCTQKKKKHLAAFISDPAVFESLESAEGNRISEEQLQFTALPIMESSIELCILRCIGLGLRRNRSRGSSCLLELAVLVRGPKKESIEQAPVAYTHCQRIACEHRKKHTTGPVLCDYANFTECERSATSNLGAKLGKEPAEEQIWSVADEMTIRCCCVIAALGRFHIQRLVKSLQEKSQSDENDDGRRRRRHNVLNVQDGGHHMRQTRCYAQLDWVVGCGSFSAGLLIAVNFSTCVESCFELLLVRVPSLTFESSTRPQVVRALNWNPRWHALILTLWFSRPVWLRESDFKWLRESDFKTEINFNDWTLSSFKYVRFHRDIGLTGDEFKPEPHTTKAEYSRSLQTTGNHSLSRIPPPPRSIARWASDEGHLSAYSLSWNARAFVEMRRELVFDAGWIHGGRGWLCKTYTEKKQHLAAFISDPGDPVVQYGGGGREVIGGIRKLLHVRRDLLLAMEAACIATGLDRAIGIVFSPRPVSSRLKAALERERPARCDTQTGGHHMNDETNVLCVETNAVLRTCVAPRSLWLLSFTWCPHRSSESACAQFPPRTTTMADSDTDHVQAEPPTSDERGATHWTFLQHGGCGFARSQSGRLHSHCLAQPWEDGQYLSRVDAPSLSTETVLSTTFASRVSYLPLPWTSHARAPRLLAHDTQTPPFFLRHPKASSPCWKPAPVPEYDKTVHACLGASGHLVDDEHEQVELQLFVVFFLDIWATRWHRWWIWFNLTHMSASRFNPPRLLVSTASPLRISDAQGPVLRGALLGWLDRAEDESYRARGMERPFG</sequence>
<feature type="region of interest" description="Disordered" evidence="1">
    <location>
        <begin position="613"/>
        <end position="639"/>
    </location>
</feature>
<feature type="compositionally biased region" description="Basic and acidic residues" evidence="1">
    <location>
        <begin position="397"/>
        <end position="408"/>
    </location>
</feature>
<accession>A0AAD7B930</accession>
<keyword evidence="3" id="KW-1185">Reference proteome</keyword>
<organism evidence="2 3">
    <name type="scientific">Roridomyces roridus</name>
    <dbReference type="NCBI Taxonomy" id="1738132"/>
    <lineage>
        <taxon>Eukaryota</taxon>
        <taxon>Fungi</taxon>
        <taxon>Dikarya</taxon>
        <taxon>Basidiomycota</taxon>
        <taxon>Agaricomycotina</taxon>
        <taxon>Agaricomycetes</taxon>
        <taxon>Agaricomycetidae</taxon>
        <taxon>Agaricales</taxon>
        <taxon>Marasmiineae</taxon>
        <taxon>Mycenaceae</taxon>
        <taxon>Roridomyces</taxon>
    </lineage>
</organism>
<feature type="compositionally biased region" description="Basic and acidic residues" evidence="1">
    <location>
        <begin position="625"/>
        <end position="639"/>
    </location>
</feature>
<feature type="region of interest" description="Disordered" evidence="1">
    <location>
        <begin position="397"/>
        <end position="425"/>
    </location>
</feature>
<reference evidence="2" key="1">
    <citation type="submission" date="2023-03" db="EMBL/GenBank/DDBJ databases">
        <title>Massive genome expansion in bonnet fungi (Mycena s.s.) driven by repeated elements and novel gene families across ecological guilds.</title>
        <authorList>
            <consortium name="Lawrence Berkeley National Laboratory"/>
            <person name="Harder C.B."/>
            <person name="Miyauchi S."/>
            <person name="Viragh M."/>
            <person name="Kuo A."/>
            <person name="Thoen E."/>
            <person name="Andreopoulos B."/>
            <person name="Lu D."/>
            <person name="Skrede I."/>
            <person name="Drula E."/>
            <person name="Henrissat B."/>
            <person name="Morin E."/>
            <person name="Kohler A."/>
            <person name="Barry K."/>
            <person name="LaButti K."/>
            <person name="Morin E."/>
            <person name="Salamov A."/>
            <person name="Lipzen A."/>
            <person name="Mereny Z."/>
            <person name="Hegedus B."/>
            <person name="Baldrian P."/>
            <person name="Stursova M."/>
            <person name="Weitz H."/>
            <person name="Taylor A."/>
            <person name="Grigoriev I.V."/>
            <person name="Nagy L.G."/>
            <person name="Martin F."/>
            <person name="Kauserud H."/>
        </authorList>
    </citation>
    <scope>NUCLEOTIDE SEQUENCE</scope>
    <source>
        <strain evidence="2">9284</strain>
    </source>
</reference>
<evidence type="ECO:0000313" key="3">
    <source>
        <dbReference type="Proteomes" id="UP001221142"/>
    </source>
</evidence>
<protein>
    <submittedName>
        <fullName evidence="2">Uncharacterized protein</fullName>
    </submittedName>
</protein>
<evidence type="ECO:0000313" key="2">
    <source>
        <dbReference type="EMBL" id="KAJ7613955.1"/>
    </source>
</evidence>
<name>A0AAD7B930_9AGAR</name>
<gene>
    <name evidence="2" type="ORF">FB45DRAFT_874138</name>
</gene>